<dbReference type="AlphaFoldDB" id="A0A7Y9LN31"/>
<evidence type="ECO:0000259" key="2">
    <source>
        <dbReference type="Pfam" id="PF13670"/>
    </source>
</evidence>
<gene>
    <name evidence="3" type="ORF">FHW18_001562</name>
</gene>
<sequence length="96" mass="10560">MRLLPSLLIAVSALGLTMSAANAADKCPYHPRDKWIPIDQAISKAEALGYDVRDVEADDGCWEVEGYDRNGAKVKVYLDPVSGEVVKPSSWLSRLR</sequence>
<organism evidence="3 4">
    <name type="scientific">Pigmentiphaga litoralis</name>
    <dbReference type="NCBI Taxonomy" id="516702"/>
    <lineage>
        <taxon>Bacteria</taxon>
        <taxon>Pseudomonadati</taxon>
        <taxon>Pseudomonadota</taxon>
        <taxon>Betaproteobacteria</taxon>
        <taxon>Burkholderiales</taxon>
        <taxon>Alcaligenaceae</taxon>
        <taxon>Pigmentiphaga</taxon>
    </lineage>
</organism>
<keyword evidence="1" id="KW-0732">Signal</keyword>
<evidence type="ECO:0000313" key="3">
    <source>
        <dbReference type="EMBL" id="NYE82291.1"/>
    </source>
</evidence>
<feature type="signal peptide" evidence="1">
    <location>
        <begin position="1"/>
        <end position="23"/>
    </location>
</feature>
<dbReference type="RefSeq" id="WP_179585010.1">
    <property type="nucleotide sequence ID" value="NZ_JACBYR010000001.1"/>
</dbReference>
<comment type="caution">
    <text evidence="3">The sequence shown here is derived from an EMBL/GenBank/DDBJ whole genome shotgun (WGS) entry which is preliminary data.</text>
</comment>
<feature type="domain" description="PepSY" evidence="2">
    <location>
        <begin position="9"/>
        <end position="87"/>
    </location>
</feature>
<feature type="chain" id="PRO_5030849846" description="PepSY domain-containing protein" evidence="1">
    <location>
        <begin position="24"/>
        <end position="96"/>
    </location>
</feature>
<accession>A0A7Y9LN31</accession>
<dbReference type="Proteomes" id="UP000542125">
    <property type="component" value="Unassembled WGS sequence"/>
</dbReference>
<protein>
    <recommendedName>
        <fullName evidence="2">PepSY domain-containing protein</fullName>
    </recommendedName>
</protein>
<dbReference type="Pfam" id="PF13670">
    <property type="entry name" value="PepSY_2"/>
    <property type="match status" value="1"/>
</dbReference>
<keyword evidence="4" id="KW-1185">Reference proteome</keyword>
<reference evidence="3 4" key="1">
    <citation type="submission" date="2020-07" db="EMBL/GenBank/DDBJ databases">
        <title>Genomic Encyclopedia of Type Strains, Phase IV (KMG-V): Genome sequencing to study the core and pangenomes of soil and plant-associated prokaryotes.</title>
        <authorList>
            <person name="Whitman W."/>
        </authorList>
    </citation>
    <scope>NUCLEOTIDE SEQUENCE [LARGE SCALE GENOMIC DNA]</scope>
    <source>
        <strain evidence="3 4">SAS40</strain>
    </source>
</reference>
<dbReference type="EMBL" id="JACBYR010000001">
    <property type="protein sequence ID" value="NYE82291.1"/>
    <property type="molecule type" value="Genomic_DNA"/>
</dbReference>
<name>A0A7Y9LN31_9BURK</name>
<evidence type="ECO:0000256" key="1">
    <source>
        <dbReference type="SAM" id="SignalP"/>
    </source>
</evidence>
<proteinExistence type="predicted"/>
<dbReference type="InterPro" id="IPR025711">
    <property type="entry name" value="PepSY"/>
</dbReference>
<evidence type="ECO:0000313" key="4">
    <source>
        <dbReference type="Proteomes" id="UP000542125"/>
    </source>
</evidence>